<keyword evidence="4" id="KW-1185">Reference proteome</keyword>
<evidence type="ECO:0008006" key="5">
    <source>
        <dbReference type="Google" id="ProtNLM"/>
    </source>
</evidence>
<feature type="compositionally biased region" description="Basic residues" evidence="1">
    <location>
        <begin position="76"/>
        <end position="92"/>
    </location>
</feature>
<dbReference type="AlphaFoldDB" id="A0A2T4ARU2"/>
<feature type="non-terminal residue" evidence="3">
    <location>
        <position position="92"/>
    </location>
</feature>
<name>A0A2T4ARU2_TRIHA</name>
<sequence length="92" mass="10794">MLPILLYQSVLWSFFILTPSSFYQQHRIQDETSISQQVVQQLKTLNQSKSNIICKENIRHCWVLTKKLFVHVPSSSHRRPNSQARKKPSAKD</sequence>
<evidence type="ECO:0000313" key="3">
    <source>
        <dbReference type="EMBL" id="PTB59779.1"/>
    </source>
</evidence>
<evidence type="ECO:0000313" key="4">
    <source>
        <dbReference type="Proteomes" id="UP000241690"/>
    </source>
</evidence>
<protein>
    <recommendedName>
        <fullName evidence="5">Secreted protein</fullName>
    </recommendedName>
</protein>
<evidence type="ECO:0000256" key="1">
    <source>
        <dbReference type="SAM" id="MobiDB-lite"/>
    </source>
</evidence>
<evidence type="ECO:0000256" key="2">
    <source>
        <dbReference type="SAM" id="SignalP"/>
    </source>
</evidence>
<feature type="signal peptide" evidence="2">
    <location>
        <begin position="1"/>
        <end position="22"/>
    </location>
</feature>
<feature type="non-terminal residue" evidence="3">
    <location>
        <position position="1"/>
    </location>
</feature>
<keyword evidence="2" id="KW-0732">Signal</keyword>
<dbReference type="RefSeq" id="XP_024779456.1">
    <property type="nucleotide sequence ID" value="XM_024918515.1"/>
</dbReference>
<feature type="chain" id="PRO_5015420888" description="Secreted protein" evidence="2">
    <location>
        <begin position="23"/>
        <end position="92"/>
    </location>
</feature>
<organism evidence="3 4">
    <name type="scientific">Trichoderma harzianum CBS 226.95</name>
    <dbReference type="NCBI Taxonomy" id="983964"/>
    <lineage>
        <taxon>Eukaryota</taxon>
        <taxon>Fungi</taxon>
        <taxon>Dikarya</taxon>
        <taxon>Ascomycota</taxon>
        <taxon>Pezizomycotina</taxon>
        <taxon>Sordariomycetes</taxon>
        <taxon>Hypocreomycetidae</taxon>
        <taxon>Hypocreales</taxon>
        <taxon>Hypocreaceae</taxon>
        <taxon>Trichoderma</taxon>
    </lineage>
</organism>
<accession>A0A2T4ARU2</accession>
<feature type="region of interest" description="Disordered" evidence="1">
    <location>
        <begin position="73"/>
        <end position="92"/>
    </location>
</feature>
<reference evidence="3 4" key="1">
    <citation type="submission" date="2016-07" db="EMBL/GenBank/DDBJ databases">
        <title>Multiple horizontal gene transfer events from other fungi enriched the ability of initially mycotrophic Trichoderma (Ascomycota) to feed on dead plant biomass.</title>
        <authorList>
            <consortium name="DOE Joint Genome Institute"/>
            <person name="Aerts A."/>
            <person name="Atanasova L."/>
            <person name="Chenthamara K."/>
            <person name="Zhang J."/>
            <person name="Grujic M."/>
            <person name="Henrissat B."/>
            <person name="Kuo A."/>
            <person name="Salamov A."/>
            <person name="Lipzen A."/>
            <person name="Labutti K."/>
            <person name="Barry K."/>
            <person name="Miao Y."/>
            <person name="Rahimi M.J."/>
            <person name="Shen Q."/>
            <person name="Grigoriev I.V."/>
            <person name="Kubicek C.P."/>
            <person name="Druzhinina I.S."/>
        </authorList>
    </citation>
    <scope>NUCLEOTIDE SEQUENCE [LARGE SCALE GENOMIC DNA]</scope>
    <source>
        <strain evidence="3 4">CBS 226.95</strain>
    </source>
</reference>
<gene>
    <name evidence="3" type="ORF">M431DRAFT_504736</name>
</gene>
<dbReference type="GeneID" id="36627084"/>
<dbReference type="EMBL" id="KZ679676">
    <property type="protein sequence ID" value="PTB59779.1"/>
    <property type="molecule type" value="Genomic_DNA"/>
</dbReference>
<proteinExistence type="predicted"/>
<dbReference type="Proteomes" id="UP000241690">
    <property type="component" value="Unassembled WGS sequence"/>
</dbReference>